<dbReference type="PROSITE" id="PS00676">
    <property type="entry name" value="SIGMA54_INTERACT_2"/>
    <property type="match status" value="1"/>
</dbReference>
<evidence type="ECO:0000256" key="7">
    <source>
        <dbReference type="ARBA" id="ARBA00029500"/>
    </source>
</evidence>
<evidence type="ECO:0000256" key="8">
    <source>
        <dbReference type="SAM" id="Coils"/>
    </source>
</evidence>
<dbReference type="Pfam" id="PF00571">
    <property type="entry name" value="CBS"/>
    <property type="match status" value="1"/>
</dbReference>
<dbReference type="Gene3D" id="1.10.10.60">
    <property type="entry name" value="Homeodomain-like"/>
    <property type="match status" value="1"/>
</dbReference>
<keyword evidence="2" id="KW-0058">Aromatic hydrocarbons catabolism</keyword>
<dbReference type="PANTHER" id="PTHR32071">
    <property type="entry name" value="TRANSCRIPTIONAL REGULATORY PROTEIN"/>
    <property type="match status" value="1"/>
</dbReference>
<keyword evidence="5" id="KW-0238">DNA-binding</keyword>
<feature type="domain" description="PAC" evidence="11">
    <location>
        <begin position="314"/>
        <end position="364"/>
    </location>
</feature>
<keyword evidence="8" id="KW-0175">Coiled coil</keyword>
<dbReference type="PROSITE" id="PS50045">
    <property type="entry name" value="SIGMA54_INTERACT_4"/>
    <property type="match status" value="1"/>
</dbReference>
<dbReference type="InterPro" id="IPR025944">
    <property type="entry name" value="Sigma_54_int_dom_CS"/>
</dbReference>
<sequence length="697" mass="78699">MRVKVSELMNSKVLFLQSRQTIAEAAHLFSDNENMSALPVLDGNQKLVGFLSKKALIAAIARGVLPSNEISPIIAREVRSISLDEYLPDLLNDEFEYIPVFRNSELVGMLYYEEVYHAIAERLYEKKLDMEASIDAVYNPVISIDNEYQIGIFNKAAAKLMSISAEEVRGSNAGDMLAGTGVLESFVSGSHAPLPSNKLVIAGRSFLPYRTNIIRDSKTIGAILVLREISEFEELVKESEYTKKLNRELDAVIESSFDGLYVTDGQANTLMLNKGFERITGIMGFECIGRNMADLVKEGVFSRSGTLLALEKRERVTITIVPRSGKEVLITSNPIFDDEGNIIMVVTNVRDITELNELQRRLQQVEGLREFYKTELQHLKIKSSQKMIVKSSKMKEILDMVMRVAGVDSTVLIQGESGVGKELIAEIIHKGSGRKEGPFIKVNCGAIPENLLESELFGYDEGAFTGARKSGKIGFFELANNGILFLDEIGELPLGLQVKLLRVLQNKEIIRVGGEKSFKVDTRILAGTNQDLMEMVKQQRFRLDLYYRLNVIPITVPPLRDRSEDTPVLANFFLEIFNQKYKMNKRFHKDVIDCFLEYSWPGNVRELENLTERLVVTIDDDMIKISDLPIAMNMVLLKNDPEKGLWSLKQTVENAERQLLEKAFKRYRSTYQIAQVLKVNQSTVVRKAAKYGIKHRP</sequence>
<dbReference type="InterPro" id="IPR013767">
    <property type="entry name" value="PAS_fold"/>
</dbReference>
<dbReference type="CDD" id="cd00009">
    <property type="entry name" value="AAA"/>
    <property type="match status" value="1"/>
</dbReference>
<proteinExistence type="predicted"/>
<dbReference type="Gene3D" id="3.40.50.300">
    <property type="entry name" value="P-loop containing nucleotide triphosphate hydrolases"/>
    <property type="match status" value="1"/>
</dbReference>
<evidence type="ECO:0000259" key="10">
    <source>
        <dbReference type="PROSITE" id="PS50112"/>
    </source>
</evidence>
<dbReference type="SMART" id="SM00116">
    <property type="entry name" value="CBS"/>
    <property type="match status" value="1"/>
</dbReference>
<dbReference type="Pfam" id="PF18024">
    <property type="entry name" value="HTH_50"/>
    <property type="match status" value="1"/>
</dbReference>
<keyword evidence="4" id="KW-0805">Transcription regulation</keyword>
<feature type="domain" description="CBS" evidence="12">
    <location>
        <begin position="9"/>
        <end position="67"/>
    </location>
</feature>
<protein>
    <recommendedName>
        <fullName evidence="7">HTH-type transcriptional regulatory protein TyrR</fullName>
    </recommendedName>
</protein>
<comment type="caution">
    <text evidence="13">The sequence shown here is derived from an EMBL/GenBank/DDBJ whole genome shotgun (WGS) entry which is preliminary data.</text>
</comment>
<dbReference type="GO" id="GO:0006355">
    <property type="term" value="P:regulation of DNA-templated transcription"/>
    <property type="evidence" value="ECO:0007669"/>
    <property type="project" value="InterPro"/>
</dbReference>
<feature type="coiled-coil region" evidence="8">
    <location>
        <begin position="355"/>
        <end position="382"/>
    </location>
</feature>
<dbReference type="PROSITE" id="PS00688">
    <property type="entry name" value="SIGMA54_INTERACT_3"/>
    <property type="match status" value="1"/>
</dbReference>
<dbReference type="SUPFAM" id="SSF54631">
    <property type="entry name" value="CBS-domain pair"/>
    <property type="match status" value="1"/>
</dbReference>
<gene>
    <name evidence="13" type="ORF">ASZ90_017362</name>
</gene>
<name>A0A0W8E9C0_9ZZZZ</name>
<evidence type="ECO:0000259" key="9">
    <source>
        <dbReference type="PROSITE" id="PS50045"/>
    </source>
</evidence>
<dbReference type="Gene3D" id="1.10.8.60">
    <property type="match status" value="1"/>
</dbReference>
<dbReference type="Gene3D" id="3.30.450.20">
    <property type="entry name" value="PAS domain"/>
    <property type="match status" value="2"/>
</dbReference>
<keyword evidence="3" id="KW-0067">ATP-binding</keyword>
<evidence type="ECO:0000256" key="5">
    <source>
        <dbReference type="ARBA" id="ARBA00023125"/>
    </source>
</evidence>
<dbReference type="InterPro" id="IPR002078">
    <property type="entry name" value="Sigma_54_int"/>
</dbReference>
<dbReference type="InterPro" id="IPR035965">
    <property type="entry name" value="PAS-like_dom_sf"/>
</dbReference>
<evidence type="ECO:0000256" key="4">
    <source>
        <dbReference type="ARBA" id="ARBA00023015"/>
    </source>
</evidence>
<evidence type="ECO:0000259" key="12">
    <source>
        <dbReference type="PROSITE" id="PS51371"/>
    </source>
</evidence>
<feature type="domain" description="Sigma-54 factor interaction" evidence="9">
    <location>
        <begin position="387"/>
        <end position="616"/>
    </location>
</feature>
<dbReference type="InterPro" id="IPR000700">
    <property type="entry name" value="PAS-assoc_C"/>
</dbReference>
<dbReference type="PROSITE" id="PS50113">
    <property type="entry name" value="PAC"/>
    <property type="match status" value="1"/>
</dbReference>
<dbReference type="NCBIfam" id="TIGR00229">
    <property type="entry name" value="sensory_box"/>
    <property type="match status" value="1"/>
</dbReference>
<dbReference type="InterPro" id="IPR046342">
    <property type="entry name" value="CBS_dom_sf"/>
</dbReference>
<dbReference type="InterPro" id="IPR003593">
    <property type="entry name" value="AAA+_ATPase"/>
</dbReference>
<dbReference type="PROSITE" id="PS50112">
    <property type="entry name" value="PAS"/>
    <property type="match status" value="2"/>
</dbReference>
<dbReference type="PROSITE" id="PS51371">
    <property type="entry name" value="CBS"/>
    <property type="match status" value="1"/>
</dbReference>
<dbReference type="InterPro" id="IPR009057">
    <property type="entry name" value="Homeodomain-like_sf"/>
</dbReference>
<evidence type="ECO:0000259" key="11">
    <source>
        <dbReference type="PROSITE" id="PS50113"/>
    </source>
</evidence>
<dbReference type="CDD" id="cd00130">
    <property type="entry name" value="PAS"/>
    <property type="match status" value="1"/>
</dbReference>
<dbReference type="Pfam" id="PF00158">
    <property type="entry name" value="Sigma54_activat"/>
    <property type="match status" value="1"/>
</dbReference>
<dbReference type="GO" id="GO:0005524">
    <property type="term" value="F:ATP binding"/>
    <property type="evidence" value="ECO:0007669"/>
    <property type="project" value="UniProtKB-KW"/>
</dbReference>
<dbReference type="InterPro" id="IPR000644">
    <property type="entry name" value="CBS_dom"/>
</dbReference>
<dbReference type="PANTHER" id="PTHR32071:SF57">
    <property type="entry name" value="C4-DICARBOXYLATE TRANSPORT TRANSCRIPTIONAL REGULATORY PROTEIN DCTD"/>
    <property type="match status" value="1"/>
</dbReference>
<dbReference type="EMBL" id="LNQE01001823">
    <property type="protein sequence ID" value="KUG05220.1"/>
    <property type="molecule type" value="Genomic_DNA"/>
</dbReference>
<dbReference type="SUPFAM" id="SSF55785">
    <property type="entry name" value="PYP-like sensor domain (PAS domain)"/>
    <property type="match status" value="2"/>
</dbReference>
<evidence type="ECO:0000256" key="2">
    <source>
        <dbReference type="ARBA" id="ARBA00022797"/>
    </source>
</evidence>
<dbReference type="SUPFAM" id="SSF52540">
    <property type="entry name" value="P-loop containing nucleoside triphosphate hydrolases"/>
    <property type="match status" value="1"/>
</dbReference>
<dbReference type="PROSITE" id="PS00675">
    <property type="entry name" value="SIGMA54_INTERACT_1"/>
    <property type="match status" value="1"/>
</dbReference>
<dbReference type="SMART" id="SM00091">
    <property type="entry name" value="PAS"/>
    <property type="match status" value="2"/>
</dbReference>
<accession>A0A0W8E9C0</accession>
<feature type="domain" description="PAS" evidence="10">
    <location>
        <begin position="126"/>
        <end position="172"/>
    </location>
</feature>
<dbReference type="FunFam" id="3.40.50.300:FF:000006">
    <property type="entry name" value="DNA-binding transcriptional regulator NtrC"/>
    <property type="match status" value="1"/>
</dbReference>
<feature type="domain" description="PAS" evidence="10">
    <location>
        <begin position="245"/>
        <end position="296"/>
    </location>
</feature>
<evidence type="ECO:0000313" key="13">
    <source>
        <dbReference type="EMBL" id="KUG05220.1"/>
    </source>
</evidence>
<dbReference type="SMART" id="SM00382">
    <property type="entry name" value="AAA"/>
    <property type="match status" value="1"/>
</dbReference>
<dbReference type="AlphaFoldDB" id="A0A0W8E9C0"/>
<organism evidence="13">
    <name type="scientific">hydrocarbon metagenome</name>
    <dbReference type="NCBI Taxonomy" id="938273"/>
    <lineage>
        <taxon>unclassified sequences</taxon>
        <taxon>metagenomes</taxon>
        <taxon>ecological metagenomes</taxon>
    </lineage>
</organism>
<keyword evidence="1" id="KW-0547">Nucleotide-binding</keyword>
<dbReference type="InterPro" id="IPR000014">
    <property type="entry name" value="PAS"/>
</dbReference>
<dbReference type="SUPFAM" id="SSF46689">
    <property type="entry name" value="Homeodomain-like"/>
    <property type="match status" value="1"/>
</dbReference>
<evidence type="ECO:0000256" key="1">
    <source>
        <dbReference type="ARBA" id="ARBA00022741"/>
    </source>
</evidence>
<keyword evidence="6" id="KW-0804">Transcription</keyword>
<dbReference type="InterPro" id="IPR030828">
    <property type="entry name" value="HTH_TyrR"/>
</dbReference>
<dbReference type="InterPro" id="IPR025662">
    <property type="entry name" value="Sigma_54_int_dom_ATP-bd_1"/>
</dbReference>
<dbReference type="InterPro" id="IPR058031">
    <property type="entry name" value="AAA_lid_NorR"/>
</dbReference>
<dbReference type="InterPro" id="IPR027417">
    <property type="entry name" value="P-loop_NTPase"/>
</dbReference>
<dbReference type="Pfam" id="PF00989">
    <property type="entry name" value="PAS"/>
    <property type="match status" value="1"/>
</dbReference>
<dbReference type="GO" id="GO:0003677">
    <property type="term" value="F:DNA binding"/>
    <property type="evidence" value="ECO:0007669"/>
    <property type="project" value="UniProtKB-KW"/>
</dbReference>
<dbReference type="InterPro" id="IPR025943">
    <property type="entry name" value="Sigma_54_int_dom_ATP-bd_2"/>
</dbReference>
<dbReference type="Gene3D" id="3.10.580.10">
    <property type="entry name" value="CBS-domain"/>
    <property type="match status" value="1"/>
</dbReference>
<dbReference type="Pfam" id="PF25601">
    <property type="entry name" value="AAA_lid_14"/>
    <property type="match status" value="1"/>
</dbReference>
<evidence type="ECO:0000256" key="6">
    <source>
        <dbReference type="ARBA" id="ARBA00023163"/>
    </source>
</evidence>
<reference evidence="13" key="1">
    <citation type="journal article" date="2015" name="Proc. Natl. Acad. Sci. U.S.A.">
        <title>Networks of energetic and metabolic interactions define dynamics in microbial communities.</title>
        <authorList>
            <person name="Embree M."/>
            <person name="Liu J.K."/>
            <person name="Al-Bassam M.M."/>
            <person name="Zengler K."/>
        </authorList>
    </citation>
    <scope>NUCLEOTIDE SEQUENCE</scope>
</reference>
<evidence type="ECO:0000256" key="3">
    <source>
        <dbReference type="ARBA" id="ARBA00022840"/>
    </source>
</evidence>